<feature type="signal peptide" evidence="3">
    <location>
        <begin position="1"/>
        <end position="28"/>
    </location>
</feature>
<dbReference type="SUPFAM" id="SSF101148">
    <property type="entry name" value="Plant invertase/pectin methylesterase inhibitor"/>
    <property type="match status" value="1"/>
</dbReference>
<dbReference type="InterPro" id="IPR051955">
    <property type="entry name" value="PME_Inhibitor"/>
</dbReference>
<dbReference type="KEGG" id="rarg:115751357"/>
<sequence>MVSARTSALVVLIAAATTTLLLAHHADAGRILEEVDLCQKTDYPILCRTMVKSKVNAEKATQSAINYLILQTREAKTSSSKAKADKSLMDVCNEMYDDALSNLVTSLQNLKSRDKPSLQTNLSAFISDLETCKDTFAESNAKLPFENIIRLLEQMASNSLALAAGLH</sequence>
<feature type="domain" description="Pectinesterase inhibitor" evidence="4">
    <location>
        <begin position="30"/>
        <end position="162"/>
    </location>
</feature>
<reference evidence="5" key="1">
    <citation type="submission" date="2025-05" db="UniProtKB">
        <authorList>
            <consortium name="RefSeq"/>
        </authorList>
    </citation>
    <scope>NUCLEOTIDE SEQUENCE [LARGE SCALE GENOMIC DNA]</scope>
</reference>
<organism evidence="5 6">
    <name type="scientific">Rhodamnia argentea</name>
    <dbReference type="NCBI Taxonomy" id="178133"/>
    <lineage>
        <taxon>Eukaryota</taxon>
        <taxon>Viridiplantae</taxon>
        <taxon>Streptophyta</taxon>
        <taxon>Embryophyta</taxon>
        <taxon>Tracheophyta</taxon>
        <taxon>Spermatophyta</taxon>
        <taxon>Magnoliopsida</taxon>
        <taxon>eudicotyledons</taxon>
        <taxon>Gunneridae</taxon>
        <taxon>Pentapetalae</taxon>
        <taxon>rosids</taxon>
        <taxon>malvids</taxon>
        <taxon>Myrtales</taxon>
        <taxon>Myrtaceae</taxon>
        <taxon>Myrtoideae</taxon>
        <taxon>Myrteae</taxon>
        <taxon>Australasian group</taxon>
        <taxon>Rhodamnia</taxon>
    </lineage>
</organism>
<name>A0A8B8QEY2_9MYRT</name>
<evidence type="ECO:0000256" key="2">
    <source>
        <dbReference type="ARBA" id="ARBA00038471"/>
    </source>
</evidence>
<accession>A0A8B8QEY2</accession>
<dbReference type="GO" id="GO:0004857">
    <property type="term" value="F:enzyme inhibitor activity"/>
    <property type="evidence" value="ECO:0007669"/>
    <property type="project" value="InterPro"/>
</dbReference>
<dbReference type="NCBIfam" id="TIGR01614">
    <property type="entry name" value="PME_inhib"/>
    <property type="match status" value="1"/>
</dbReference>
<dbReference type="PANTHER" id="PTHR31080">
    <property type="entry name" value="PECTINESTERASE INHIBITOR-LIKE"/>
    <property type="match status" value="1"/>
</dbReference>
<reference evidence="6" key="2">
    <citation type="submission" date="2025-08" db="UniProtKB">
        <authorList>
            <consortium name="RefSeq"/>
        </authorList>
    </citation>
    <scope>IDENTIFICATION</scope>
    <source>
        <tissue evidence="6">Leaf</tissue>
    </source>
</reference>
<dbReference type="PANTHER" id="PTHR31080:SF274">
    <property type="entry name" value="PECTINESTERASE_PECTINESTERASE INHIBITOR 26"/>
    <property type="match status" value="1"/>
</dbReference>
<feature type="chain" id="PRO_5034162376" evidence="3">
    <location>
        <begin position="29"/>
        <end position="167"/>
    </location>
</feature>
<evidence type="ECO:0000313" key="6">
    <source>
        <dbReference type="RefSeq" id="XP_030545108.1"/>
    </source>
</evidence>
<comment type="similarity">
    <text evidence="2">Belongs to the PMEI family.</text>
</comment>
<dbReference type="InterPro" id="IPR006501">
    <property type="entry name" value="Pectinesterase_inhib_dom"/>
</dbReference>
<dbReference type="RefSeq" id="XP_030545108.1">
    <property type="nucleotide sequence ID" value="XM_030689248.2"/>
</dbReference>
<dbReference type="Proteomes" id="UP000827889">
    <property type="component" value="Chromosome 1"/>
</dbReference>
<dbReference type="SMART" id="SM00856">
    <property type="entry name" value="PMEI"/>
    <property type="match status" value="1"/>
</dbReference>
<evidence type="ECO:0000256" key="1">
    <source>
        <dbReference type="ARBA" id="ARBA00022729"/>
    </source>
</evidence>
<dbReference type="CDD" id="cd15800">
    <property type="entry name" value="PMEI-like_2"/>
    <property type="match status" value="1"/>
</dbReference>
<dbReference type="OrthoDB" id="770764at2759"/>
<dbReference type="GeneID" id="115751357"/>
<protein>
    <submittedName>
        <fullName evidence="6">Pectinesterase inhibitor 12</fullName>
    </submittedName>
</protein>
<keyword evidence="1 3" id="KW-0732">Signal</keyword>
<keyword evidence="5" id="KW-1185">Reference proteome</keyword>
<evidence type="ECO:0000259" key="4">
    <source>
        <dbReference type="SMART" id="SM00856"/>
    </source>
</evidence>
<dbReference type="Pfam" id="PF04043">
    <property type="entry name" value="PMEI"/>
    <property type="match status" value="1"/>
</dbReference>
<dbReference type="AlphaFoldDB" id="A0A8B8QEY2"/>
<gene>
    <name evidence="6" type="primary">LOC115751357</name>
</gene>
<evidence type="ECO:0000256" key="3">
    <source>
        <dbReference type="SAM" id="SignalP"/>
    </source>
</evidence>
<dbReference type="InterPro" id="IPR035513">
    <property type="entry name" value="Invertase/methylesterase_inhib"/>
</dbReference>
<proteinExistence type="inferred from homology"/>
<dbReference type="Gene3D" id="1.20.140.40">
    <property type="entry name" value="Invertase/pectin methylesterase inhibitor family protein"/>
    <property type="match status" value="1"/>
</dbReference>
<evidence type="ECO:0000313" key="5">
    <source>
        <dbReference type="Proteomes" id="UP000827889"/>
    </source>
</evidence>